<proteinExistence type="inferred from homology"/>
<evidence type="ECO:0000256" key="9">
    <source>
        <dbReference type="SAM" id="Phobius"/>
    </source>
</evidence>
<evidence type="ECO:0000256" key="7">
    <source>
        <dbReference type="RuleBase" id="RU000471"/>
    </source>
</evidence>
<evidence type="ECO:0000256" key="1">
    <source>
        <dbReference type="ARBA" id="ARBA00004141"/>
    </source>
</evidence>
<sequence length="340" mass="38045">MFVMKSFGTLSMKGDVCIFVMSRSLSDLSMSWQLFFNIIFIYLGVLVSVAYFTLMERKCLSSLGIRLGPDKISFAGLAQPISDGMKLFTKEFVAPSNSAKLGFFLIPCVAMLLCFLGWQIYPCSSTSPSMGNDILFFLVVSSVNAHVAIMSGWTSSSKYASVGGVRGFAQVISYEICLSITLVAVMFFSGSMSFFSLSDSGWSMWWGLYCAPVAALWVVICLAEANRAPFDLVEAESELVSGFNTEFSAGSFAGLFIAEYGMILLMCLVTVWSFFQNTCVWTVLGSVWMFTKILMFTFFFIWTRASFPRFRYDQLMMAAWKTLLPFVLGIYCVFFFIMKI</sequence>
<dbReference type="GO" id="GO:0003954">
    <property type="term" value="F:NADH dehydrogenase activity"/>
    <property type="evidence" value="ECO:0007669"/>
    <property type="project" value="TreeGrafter"/>
</dbReference>
<dbReference type="CTD" id="4535"/>
<keyword evidence="8 10" id="KW-0496">Mitochondrion</keyword>
<feature type="transmembrane region" description="Helical" evidence="9">
    <location>
        <begin position="281"/>
        <end position="303"/>
    </location>
</feature>
<dbReference type="HAMAP" id="MF_01350">
    <property type="entry name" value="NDH1_NuoH"/>
    <property type="match status" value="1"/>
</dbReference>
<feature type="transmembrane region" description="Helical" evidence="9">
    <location>
        <begin position="101"/>
        <end position="122"/>
    </location>
</feature>
<feature type="transmembrane region" description="Helical" evidence="9">
    <location>
        <begin position="252"/>
        <end position="275"/>
    </location>
</feature>
<evidence type="ECO:0000256" key="2">
    <source>
        <dbReference type="ARBA" id="ARBA00010535"/>
    </source>
</evidence>
<keyword evidence="6 9" id="KW-0472">Membrane</keyword>
<comment type="similarity">
    <text evidence="2 7">Belongs to the complex I subunit 1 family.</text>
</comment>
<dbReference type="PROSITE" id="PS00667">
    <property type="entry name" value="COMPLEX1_ND1_1"/>
    <property type="match status" value="1"/>
</dbReference>
<evidence type="ECO:0000256" key="5">
    <source>
        <dbReference type="ARBA" id="ARBA00022989"/>
    </source>
</evidence>
<evidence type="ECO:0000256" key="8">
    <source>
        <dbReference type="RuleBase" id="RU000473"/>
    </source>
</evidence>
<evidence type="ECO:0000256" key="4">
    <source>
        <dbReference type="ARBA" id="ARBA00022692"/>
    </source>
</evidence>
<accession>Q9T7K1</accession>
<feature type="transmembrane region" description="Helical" evidence="9">
    <location>
        <begin position="134"/>
        <end position="155"/>
    </location>
</feature>
<dbReference type="InterPro" id="IPR001694">
    <property type="entry name" value="NADH_UbQ_OxRdtase_su1/FPO"/>
</dbReference>
<keyword evidence="8" id="KW-0830">Ubiquinone</keyword>
<dbReference type="Pfam" id="PF00146">
    <property type="entry name" value="NADHdh"/>
    <property type="match status" value="1"/>
</dbReference>
<dbReference type="RefSeq" id="NP_037553.2">
    <property type="nucleotide sequence ID" value="NC_001276.1"/>
</dbReference>
<reference evidence="10" key="1">
    <citation type="submission" date="1999-08" db="EMBL/GenBank/DDBJ databases">
        <title>Crassostrea gigas mitochondrial DNA.</title>
        <authorList>
            <person name="Kim S.-H."/>
            <person name="Je E.-Y."/>
            <person name="Park D.-W."/>
        </authorList>
    </citation>
    <scope>NUCLEOTIDE SEQUENCE</scope>
</reference>
<protein>
    <recommendedName>
        <fullName evidence="3 8">NADH-ubiquinone oxidoreductase chain 1</fullName>
        <ecNumber evidence="8">7.1.1.2</ecNumber>
    </recommendedName>
</protein>
<evidence type="ECO:0000256" key="3">
    <source>
        <dbReference type="ARBA" id="ARBA00021009"/>
    </source>
</evidence>
<evidence type="ECO:0000256" key="6">
    <source>
        <dbReference type="ARBA" id="ARBA00023136"/>
    </source>
</evidence>
<dbReference type="GO" id="GO:0008137">
    <property type="term" value="F:NADH dehydrogenase (ubiquinone) activity"/>
    <property type="evidence" value="ECO:0007669"/>
    <property type="project" value="UniProtKB-EC"/>
</dbReference>
<keyword evidence="4 7" id="KW-0812">Transmembrane</keyword>
<evidence type="ECO:0000313" key="10">
    <source>
        <dbReference type="EMBL" id="AAF20051.1"/>
    </source>
</evidence>
<dbReference type="GeneID" id="808836"/>
<feature type="transmembrane region" description="Helical" evidence="9">
    <location>
        <begin position="315"/>
        <end position="338"/>
    </location>
</feature>
<comment type="subcellular location">
    <subcellularLocation>
        <location evidence="1">Membrane</location>
        <topology evidence="1">Multi-pass membrane protein</topology>
    </subcellularLocation>
    <subcellularLocation>
        <location evidence="7">Mitochondrion inner membrane</location>
        <topology evidence="7">Multi-pass membrane protein</topology>
    </subcellularLocation>
</comment>
<dbReference type="AlphaFoldDB" id="Q9T7K1"/>
<dbReference type="GO" id="GO:0009060">
    <property type="term" value="P:aerobic respiration"/>
    <property type="evidence" value="ECO:0007669"/>
    <property type="project" value="TreeGrafter"/>
</dbReference>
<dbReference type="GO" id="GO:0005743">
    <property type="term" value="C:mitochondrial inner membrane"/>
    <property type="evidence" value="ECO:0007669"/>
    <property type="project" value="UniProtKB-SubCell"/>
</dbReference>
<dbReference type="EMBL" id="AF177226">
    <property type="protein sequence ID" value="AAF20051.1"/>
    <property type="molecule type" value="Genomic_DNA"/>
</dbReference>
<dbReference type="EC" id="7.1.1.2" evidence="8"/>
<dbReference type="PANTHER" id="PTHR11432">
    <property type="entry name" value="NADH DEHYDROGENASE SUBUNIT 1"/>
    <property type="match status" value="1"/>
</dbReference>
<feature type="transmembrane region" description="Helical" evidence="9">
    <location>
        <begin position="34"/>
        <end position="54"/>
    </location>
</feature>
<feature type="transmembrane region" description="Helical" evidence="9">
    <location>
        <begin position="176"/>
        <end position="197"/>
    </location>
</feature>
<keyword evidence="5 9" id="KW-1133">Transmembrane helix</keyword>
<dbReference type="InterPro" id="IPR018086">
    <property type="entry name" value="NADH_UbQ_OxRdtase_su1_CS"/>
</dbReference>
<dbReference type="KEGG" id="crg:808836"/>
<geneLocation type="mitochondrion" evidence="10"/>
<feature type="transmembrane region" description="Helical" evidence="9">
    <location>
        <begin position="203"/>
        <end position="223"/>
    </location>
</feature>
<dbReference type="PROSITE" id="PS00668">
    <property type="entry name" value="COMPLEX1_ND1_2"/>
    <property type="match status" value="1"/>
</dbReference>
<keyword evidence="7" id="KW-0520">NAD</keyword>
<dbReference type="PANTHER" id="PTHR11432:SF3">
    <property type="entry name" value="NADH-UBIQUINONE OXIDOREDUCTASE CHAIN 1"/>
    <property type="match status" value="1"/>
</dbReference>
<name>Q9T7K1_MAGGI</name>
<organism evidence="10">
    <name type="scientific">Magallana gigas</name>
    <name type="common">Pacific oyster</name>
    <name type="synonym">Crassostrea gigas</name>
    <dbReference type="NCBI Taxonomy" id="29159"/>
    <lineage>
        <taxon>Eukaryota</taxon>
        <taxon>Metazoa</taxon>
        <taxon>Spiralia</taxon>
        <taxon>Lophotrochozoa</taxon>
        <taxon>Mollusca</taxon>
        <taxon>Bivalvia</taxon>
        <taxon>Autobranchia</taxon>
        <taxon>Pteriomorphia</taxon>
        <taxon>Ostreida</taxon>
        <taxon>Ostreoidea</taxon>
        <taxon>Ostreidae</taxon>
        <taxon>Magallana</taxon>
    </lineage>
</organism>
<comment type="catalytic activity">
    <reaction evidence="8">
        <text>a ubiquinone + NADH + 5 H(+)(in) = a ubiquinol + NAD(+) + 4 H(+)(out)</text>
        <dbReference type="Rhea" id="RHEA:29091"/>
        <dbReference type="Rhea" id="RHEA-COMP:9565"/>
        <dbReference type="Rhea" id="RHEA-COMP:9566"/>
        <dbReference type="ChEBI" id="CHEBI:15378"/>
        <dbReference type="ChEBI" id="CHEBI:16389"/>
        <dbReference type="ChEBI" id="CHEBI:17976"/>
        <dbReference type="ChEBI" id="CHEBI:57540"/>
        <dbReference type="ChEBI" id="CHEBI:57945"/>
        <dbReference type="EC" id="7.1.1.2"/>
    </reaction>
</comment>